<dbReference type="EMBL" id="CP071090">
    <property type="protein sequence ID" value="QSQ24337.1"/>
    <property type="molecule type" value="Genomic_DNA"/>
</dbReference>
<dbReference type="Proteomes" id="UP000662747">
    <property type="component" value="Chromosome"/>
</dbReference>
<evidence type="ECO:0000313" key="3">
    <source>
        <dbReference type="Proteomes" id="UP000662747"/>
    </source>
</evidence>
<feature type="domain" description="Knr4/Smi1-like" evidence="1">
    <location>
        <begin position="17"/>
        <end position="136"/>
    </location>
</feature>
<dbReference type="SMART" id="SM00860">
    <property type="entry name" value="SMI1_KNR4"/>
    <property type="match status" value="1"/>
</dbReference>
<protein>
    <submittedName>
        <fullName evidence="2">SMI1/KNR4 family protein</fullName>
    </submittedName>
</protein>
<evidence type="ECO:0000313" key="2">
    <source>
        <dbReference type="EMBL" id="QSQ24337.1"/>
    </source>
</evidence>
<dbReference type="SUPFAM" id="SSF160631">
    <property type="entry name" value="SMI1/KNR4-like"/>
    <property type="match status" value="1"/>
</dbReference>
<dbReference type="Gene3D" id="3.40.1580.10">
    <property type="entry name" value="SMI1/KNR4-like"/>
    <property type="match status" value="1"/>
</dbReference>
<dbReference type="InterPro" id="IPR018958">
    <property type="entry name" value="Knr4/Smi1-like_dom"/>
</dbReference>
<organism evidence="2 3">
    <name type="scientific">Pyxidicoccus parkwayensis</name>
    <dbReference type="NCBI Taxonomy" id="2813578"/>
    <lineage>
        <taxon>Bacteria</taxon>
        <taxon>Pseudomonadati</taxon>
        <taxon>Myxococcota</taxon>
        <taxon>Myxococcia</taxon>
        <taxon>Myxococcales</taxon>
        <taxon>Cystobacterineae</taxon>
        <taxon>Myxococcaceae</taxon>
        <taxon>Pyxidicoccus</taxon>
    </lineage>
</organism>
<proteinExistence type="predicted"/>
<keyword evidence="3" id="KW-1185">Reference proteome</keyword>
<accession>A0ABX7P1Z3</accession>
<sequence length="149" mass="17284">MWQLLEEVSRSHFPNPPATPAQLAEFETRMGWQLDADLRAFYLHCDGATLFVPRDADPNYRILSLAEIPQVTTRFRRRDGSPMTASWYPVVDCEDSDYVLVDVAKPAPFPLLDAWHEAYPRRVRQIAASFSEFLERALRSNDHLYWLGE</sequence>
<reference evidence="2 3" key="1">
    <citation type="submission" date="2021-02" db="EMBL/GenBank/DDBJ databases">
        <title>De Novo genome assembly of isolated myxobacteria.</title>
        <authorList>
            <person name="Stevens D.C."/>
        </authorList>
    </citation>
    <scope>NUCLEOTIDE SEQUENCE [LARGE SCALE GENOMIC DNA]</scope>
    <source>
        <strain evidence="3">SCPEA02</strain>
    </source>
</reference>
<evidence type="ECO:0000259" key="1">
    <source>
        <dbReference type="SMART" id="SM00860"/>
    </source>
</evidence>
<dbReference type="InterPro" id="IPR037883">
    <property type="entry name" value="Knr4/Smi1-like_sf"/>
</dbReference>
<dbReference type="RefSeq" id="WP_206725903.1">
    <property type="nucleotide sequence ID" value="NZ_CP071090.1"/>
</dbReference>
<name>A0ABX7P1Z3_9BACT</name>
<dbReference type="Pfam" id="PF09346">
    <property type="entry name" value="SMI1_KNR4"/>
    <property type="match status" value="1"/>
</dbReference>
<gene>
    <name evidence="2" type="ORF">JY651_05065</name>
</gene>